<evidence type="ECO:0000256" key="2">
    <source>
        <dbReference type="SAM" id="Phobius"/>
    </source>
</evidence>
<dbReference type="AlphaFoldDB" id="A0A1H4ZNA0"/>
<dbReference type="Gene3D" id="3.40.50.720">
    <property type="entry name" value="NAD(P)-binding Rossmann-like Domain"/>
    <property type="match status" value="1"/>
</dbReference>
<dbReference type="SUPFAM" id="SSF51735">
    <property type="entry name" value="NAD(P)-binding Rossmann-fold domains"/>
    <property type="match status" value="1"/>
</dbReference>
<dbReference type="InterPro" id="IPR050721">
    <property type="entry name" value="Trk_Ktr_HKT_K-transport"/>
</dbReference>
<dbReference type="GO" id="GO:0006813">
    <property type="term" value="P:potassium ion transport"/>
    <property type="evidence" value="ECO:0007669"/>
    <property type="project" value="InterPro"/>
</dbReference>
<dbReference type="InterPro" id="IPR013099">
    <property type="entry name" value="K_chnl_dom"/>
</dbReference>
<evidence type="ECO:0000259" key="4">
    <source>
        <dbReference type="Pfam" id="PF07885"/>
    </source>
</evidence>
<dbReference type="Pfam" id="PF02254">
    <property type="entry name" value="TrkA_N"/>
    <property type="match status" value="1"/>
</dbReference>
<organism evidence="5 6">
    <name type="scientific">Pseudomonas saponiphila</name>
    <dbReference type="NCBI Taxonomy" id="556534"/>
    <lineage>
        <taxon>Bacteria</taxon>
        <taxon>Pseudomonadati</taxon>
        <taxon>Pseudomonadota</taxon>
        <taxon>Gammaproteobacteria</taxon>
        <taxon>Pseudomonadales</taxon>
        <taxon>Pseudomonadaceae</taxon>
        <taxon>Pseudomonas</taxon>
    </lineage>
</organism>
<dbReference type="InterPro" id="IPR003148">
    <property type="entry name" value="RCK_N"/>
</dbReference>
<dbReference type="Gene3D" id="1.10.287.70">
    <property type="match status" value="1"/>
</dbReference>
<reference evidence="6" key="1">
    <citation type="submission" date="2016-10" db="EMBL/GenBank/DDBJ databases">
        <authorList>
            <person name="Varghese N."/>
            <person name="Submissions S."/>
        </authorList>
    </citation>
    <scope>NUCLEOTIDE SEQUENCE [LARGE SCALE GENOMIC DNA]</scope>
    <source>
        <strain evidence="6">DSM 9751</strain>
    </source>
</reference>
<feature type="transmembrane region" description="Helical" evidence="2">
    <location>
        <begin position="52"/>
        <end position="68"/>
    </location>
</feature>
<protein>
    <submittedName>
        <fullName evidence="5">Voltage-gated potassium channel</fullName>
    </submittedName>
</protein>
<keyword evidence="2" id="KW-0472">Membrane</keyword>
<name>A0A1H4ZNA0_9PSED</name>
<evidence type="ECO:0000313" key="6">
    <source>
        <dbReference type="Proteomes" id="UP000198982"/>
    </source>
</evidence>
<keyword evidence="2" id="KW-0812">Transmembrane</keyword>
<gene>
    <name evidence="5" type="ORF">SAMN05216178_6750</name>
</gene>
<dbReference type="PANTHER" id="PTHR43833:SF9">
    <property type="entry name" value="POTASSIUM CHANNEL PROTEIN YUGO-RELATED"/>
    <property type="match status" value="1"/>
</dbReference>
<dbReference type="EMBL" id="FNTJ01000003">
    <property type="protein sequence ID" value="SED31569.1"/>
    <property type="molecule type" value="Genomic_DNA"/>
</dbReference>
<sequence>MAVFLLLREIFANVWRKLTWFALGLVIAAHASIAYLGLYLAGEKHLLEPATFIYFYITTTATVGYGDLAPQSAGGRVFDAVWLMLGGIALITAVIAKVTNLVIELWRRNMKGRGDFSARTGHTVVVGWVGGESDKIIELLQQDDASSDDRVVLVDAAAEENPMDGVVDFVRGESLSSESLLIRAGVRGAERILVHTSSDEQTLATVLTINALNPVGHVVAHFESSASAQLARKYAPKLECTSSMATEMLVRAAQDPGSSKVFSELLCVGEGATQFSYKLPQLFASTVGDLYLSLKNDFNAVLIGYQAADAEAPAINPANSTPVKGGVIFYIADQRIEEGHFA</sequence>
<feature type="domain" description="RCK N-terminal" evidence="3">
    <location>
        <begin position="135"/>
        <end position="233"/>
    </location>
</feature>
<dbReference type="PANTHER" id="PTHR43833">
    <property type="entry name" value="POTASSIUM CHANNEL PROTEIN 2-RELATED-RELATED"/>
    <property type="match status" value="1"/>
</dbReference>
<evidence type="ECO:0000256" key="1">
    <source>
        <dbReference type="ARBA" id="ARBA00004651"/>
    </source>
</evidence>
<dbReference type="Pfam" id="PF07885">
    <property type="entry name" value="Ion_trans_2"/>
    <property type="match status" value="1"/>
</dbReference>
<dbReference type="GO" id="GO:0034220">
    <property type="term" value="P:monoatomic ion transmembrane transport"/>
    <property type="evidence" value="ECO:0007669"/>
    <property type="project" value="UniProtKB-KW"/>
</dbReference>
<dbReference type="InterPro" id="IPR036291">
    <property type="entry name" value="NAD(P)-bd_dom_sf"/>
</dbReference>
<keyword evidence="5" id="KW-0813">Transport</keyword>
<proteinExistence type="predicted"/>
<dbReference type="Proteomes" id="UP000198982">
    <property type="component" value="Unassembled WGS sequence"/>
</dbReference>
<dbReference type="SUPFAM" id="SSF81324">
    <property type="entry name" value="Voltage-gated potassium channels"/>
    <property type="match status" value="1"/>
</dbReference>
<accession>A0A1H4ZNA0</accession>
<keyword evidence="5" id="KW-0407">Ion channel</keyword>
<keyword evidence="2" id="KW-1133">Transmembrane helix</keyword>
<dbReference type="GO" id="GO:0005886">
    <property type="term" value="C:plasma membrane"/>
    <property type="evidence" value="ECO:0007669"/>
    <property type="project" value="UniProtKB-SubCell"/>
</dbReference>
<comment type="subcellular location">
    <subcellularLocation>
        <location evidence="1">Cell membrane</location>
        <topology evidence="1">Multi-pass membrane protein</topology>
    </subcellularLocation>
</comment>
<evidence type="ECO:0000259" key="3">
    <source>
        <dbReference type="Pfam" id="PF02254"/>
    </source>
</evidence>
<evidence type="ECO:0000313" key="5">
    <source>
        <dbReference type="EMBL" id="SED31569.1"/>
    </source>
</evidence>
<keyword evidence="5" id="KW-0406">Ion transport</keyword>
<feature type="transmembrane region" description="Helical" evidence="2">
    <location>
        <begin position="80"/>
        <end position="103"/>
    </location>
</feature>
<feature type="domain" description="Potassium channel" evidence="4">
    <location>
        <begin position="36"/>
        <end position="102"/>
    </location>
</feature>
<keyword evidence="6" id="KW-1185">Reference proteome</keyword>
<dbReference type="RefSeq" id="WP_092320729.1">
    <property type="nucleotide sequence ID" value="NZ_FNTJ01000003.1"/>
</dbReference>
<feature type="transmembrane region" description="Helical" evidence="2">
    <location>
        <begin position="20"/>
        <end position="40"/>
    </location>
</feature>